<feature type="domain" description="DUF559" evidence="1">
    <location>
        <begin position="28"/>
        <end position="102"/>
    </location>
</feature>
<reference evidence="2" key="1">
    <citation type="journal article" date="2015" name="Nature">
        <title>Complex archaea that bridge the gap between prokaryotes and eukaryotes.</title>
        <authorList>
            <person name="Spang A."/>
            <person name="Saw J.H."/>
            <person name="Jorgensen S.L."/>
            <person name="Zaremba-Niedzwiedzka K."/>
            <person name="Martijn J."/>
            <person name="Lind A.E."/>
            <person name="van Eijk R."/>
            <person name="Schleper C."/>
            <person name="Guy L."/>
            <person name="Ettema T.J."/>
        </authorList>
    </citation>
    <scope>NUCLEOTIDE SEQUENCE</scope>
</reference>
<proteinExistence type="predicted"/>
<sequence length="114" mass="13754">MTTSIELKMKDILKKINIDYIYQYNFKDAFACDFAIQSLKLIIECDGCYWHSCTKHHPKANITNDKERDKYTKHYGWKTLRFWEHDINDKPEKCFKKIRDTIQKCSKMTSKSFN</sequence>
<evidence type="ECO:0000259" key="1">
    <source>
        <dbReference type="Pfam" id="PF04480"/>
    </source>
</evidence>
<evidence type="ECO:0000313" key="2">
    <source>
        <dbReference type="EMBL" id="KKK95960.1"/>
    </source>
</evidence>
<accession>A0A0F9ACH1</accession>
<dbReference type="Gene3D" id="3.40.960.10">
    <property type="entry name" value="VSR Endonuclease"/>
    <property type="match status" value="1"/>
</dbReference>
<protein>
    <recommendedName>
        <fullName evidence="1">DUF559 domain-containing protein</fullName>
    </recommendedName>
</protein>
<dbReference type="EMBL" id="LAZR01046687">
    <property type="protein sequence ID" value="KKK95960.1"/>
    <property type="molecule type" value="Genomic_DNA"/>
</dbReference>
<dbReference type="Pfam" id="PF04480">
    <property type="entry name" value="DUF559"/>
    <property type="match status" value="1"/>
</dbReference>
<gene>
    <name evidence="2" type="ORF">LCGC14_2667570</name>
</gene>
<dbReference type="SUPFAM" id="SSF52980">
    <property type="entry name" value="Restriction endonuclease-like"/>
    <property type="match status" value="1"/>
</dbReference>
<name>A0A0F9ACH1_9ZZZZ</name>
<dbReference type="AlphaFoldDB" id="A0A0F9ACH1"/>
<dbReference type="InterPro" id="IPR011335">
    <property type="entry name" value="Restrct_endonuc-II-like"/>
</dbReference>
<dbReference type="InterPro" id="IPR007569">
    <property type="entry name" value="DUF559"/>
</dbReference>
<comment type="caution">
    <text evidence="2">The sequence shown here is derived from an EMBL/GenBank/DDBJ whole genome shotgun (WGS) entry which is preliminary data.</text>
</comment>
<organism evidence="2">
    <name type="scientific">marine sediment metagenome</name>
    <dbReference type="NCBI Taxonomy" id="412755"/>
    <lineage>
        <taxon>unclassified sequences</taxon>
        <taxon>metagenomes</taxon>
        <taxon>ecological metagenomes</taxon>
    </lineage>
</organism>